<accession>Q9BMC8</accession>
<dbReference type="GO" id="GO:0016705">
    <property type="term" value="F:oxidoreductase activity, acting on paired donors, with incorporation or reduction of molecular oxygen"/>
    <property type="evidence" value="ECO:0007669"/>
    <property type="project" value="InterPro"/>
</dbReference>
<feature type="non-terminal residue" evidence="2">
    <location>
        <position position="1"/>
    </location>
</feature>
<keyword evidence="1" id="KW-0560">Oxidoreductase</keyword>
<sequence>TRFALMSTKIAMVHLIKDFYLKPSTKTEVPLKFSRFSIFLRAENGIWLNIQKVQREAKE</sequence>
<dbReference type="Gene3D" id="1.10.630.10">
    <property type="entry name" value="Cytochrome P450"/>
    <property type="match status" value="1"/>
</dbReference>
<dbReference type="GO" id="GO:0005506">
    <property type="term" value="F:iron ion binding"/>
    <property type="evidence" value="ECO:0007669"/>
    <property type="project" value="InterPro"/>
</dbReference>
<dbReference type="GO" id="GO:0020037">
    <property type="term" value="F:heme binding"/>
    <property type="evidence" value="ECO:0007669"/>
    <property type="project" value="InterPro"/>
</dbReference>
<dbReference type="AlphaFoldDB" id="Q9BMC8"/>
<evidence type="ECO:0000313" key="2">
    <source>
        <dbReference type="EMBL" id="AAK12338.1"/>
    </source>
</evidence>
<reference evidence="2" key="1">
    <citation type="submission" date="2001-01" db="EMBL/GenBank/DDBJ databases">
        <title>A putative CYP6 P450 in the Australian termite, Mastotermes darwiniensis.</title>
        <authorList>
            <person name="Wu Q.K."/>
        </authorList>
    </citation>
    <scope>NUCLEOTIDE SEQUENCE</scope>
</reference>
<organism evidence="2">
    <name type="scientific">Mastotermes darwiniensis</name>
    <name type="common">Giant northern termite</name>
    <dbReference type="NCBI Taxonomy" id="13139"/>
    <lineage>
        <taxon>Eukaryota</taxon>
        <taxon>Metazoa</taxon>
        <taxon>Ecdysozoa</taxon>
        <taxon>Arthropoda</taxon>
        <taxon>Hexapoda</taxon>
        <taxon>Insecta</taxon>
        <taxon>Pterygota</taxon>
        <taxon>Neoptera</taxon>
        <taxon>Polyneoptera</taxon>
        <taxon>Dictyoptera</taxon>
        <taxon>Blattodea</taxon>
        <taxon>Blattoidea</taxon>
        <taxon>Termitoidae</taxon>
        <taxon>Mastotermitidae</taxon>
        <taxon>Mastotermes</taxon>
    </lineage>
</organism>
<evidence type="ECO:0000256" key="1">
    <source>
        <dbReference type="ARBA" id="ARBA00023033"/>
    </source>
</evidence>
<dbReference type="InterPro" id="IPR036396">
    <property type="entry name" value="Cyt_P450_sf"/>
</dbReference>
<proteinExistence type="evidence at transcript level"/>
<dbReference type="GO" id="GO:0004497">
    <property type="term" value="F:monooxygenase activity"/>
    <property type="evidence" value="ECO:0007669"/>
    <property type="project" value="UniProtKB-KW"/>
</dbReference>
<name>Q9BMC8_MASDA</name>
<dbReference type="EMBL" id="AF336119">
    <property type="protein sequence ID" value="AAK12338.1"/>
    <property type="molecule type" value="mRNA"/>
</dbReference>
<protein>
    <submittedName>
        <fullName evidence="2">Cytochrome P450 CYP6</fullName>
    </submittedName>
</protein>
<keyword evidence="1" id="KW-0503">Monooxygenase</keyword>